<dbReference type="PROSITE" id="PS50835">
    <property type="entry name" value="IG_LIKE"/>
    <property type="match status" value="2"/>
</dbReference>
<dbReference type="Proteomes" id="UP001174909">
    <property type="component" value="Unassembled WGS sequence"/>
</dbReference>
<feature type="region of interest" description="Disordered" evidence="1">
    <location>
        <begin position="239"/>
        <end position="443"/>
    </location>
</feature>
<dbReference type="AlphaFoldDB" id="A0AA35S1B6"/>
<feature type="compositionally biased region" description="Basic and acidic residues" evidence="1">
    <location>
        <begin position="427"/>
        <end position="443"/>
    </location>
</feature>
<feature type="domain" description="Ig-like" evidence="3">
    <location>
        <begin position="87"/>
        <end position="175"/>
    </location>
</feature>
<proteinExistence type="predicted"/>
<feature type="compositionally biased region" description="Polar residues" evidence="1">
    <location>
        <begin position="370"/>
        <end position="384"/>
    </location>
</feature>
<feature type="compositionally biased region" description="Polar residues" evidence="1">
    <location>
        <begin position="242"/>
        <end position="256"/>
    </location>
</feature>
<evidence type="ECO:0000313" key="5">
    <source>
        <dbReference type="Proteomes" id="UP001174909"/>
    </source>
</evidence>
<feature type="compositionally biased region" description="Basic and acidic residues" evidence="1">
    <location>
        <begin position="410"/>
        <end position="420"/>
    </location>
</feature>
<dbReference type="InterPro" id="IPR036179">
    <property type="entry name" value="Ig-like_dom_sf"/>
</dbReference>
<feature type="domain" description="Ig-like" evidence="3">
    <location>
        <begin position="1"/>
        <end position="79"/>
    </location>
</feature>
<accession>A0AA35S1B6</accession>
<dbReference type="SUPFAM" id="SSF48726">
    <property type="entry name" value="Immunoglobulin"/>
    <property type="match status" value="2"/>
</dbReference>
<keyword evidence="5" id="KW-1185">Reference proteome</keyword>
<sequence length="443" mass="48929">MSVNVTCTAESYPPANTIANYLMRHPRDQEITTVLLPGKNGVVHIVSGASENDSGEYECTVTVTLDEYSTPLQSDTAITKLTVYDPPKISGTKGFTISAIGQSAILECNIRSTDSEDFVTWTTSSNRTLNETHITIINGHAFYLLLYDAVPGDYFCHVFSAHSPEDKPEDSRRASVLMKDCSLPETGATITEGVEKRMGDDGIACIVFAVFESIALLITWSVIVVWGLCKVMRKSNKHRFRQSPSLSRHNGEQPSIESGIGVQEPGTETQQPSRGPVEVTVSDQQQHSVTSDENRRERMPSSSSNRQEMEDHVSKEEHQPEQNIEPQCRKRGDLTNMSESEQLDSRKDQAVGTDSANKERSVQEAEPSLDGNSKLPQTSENSIRVKTRARSGSSSSTPRRSSLSLRIPPRKSDSKEERKSLIIQEGDNSHDEGVPDEENTGKQ</sequence>
<keyword evidence="2" id="KW-0812">Transmembrane</keyword>
<reference evidence="4" key="1">
    <citation type="submission" date="2023-03" db="EMBL/GenBank/DDBJ databases">
        <authorList>
            <person name="Steffen K."/>
            <person name="Cardenas P."/>
        </authorList>
    </citation>
    <scope>NUCLEOTIDE SEQUENCE</scope>
</reference>
<feature type="compositionally biased region" description="Basic and acidic residues" evidence="1">
    <location>
        <begin position="290"/>
        <end position="299"/>
    </location>
</feature>
<gene>
    <name evidence="4" type="ORF">GBAR_LOCUS12106</name>
</gene>
<feature type="compositionally biased region" description="Low complexity" evidence="1">
    <location>
        <begin position="390"/>
        <end position="407"/>
    </location>
</feature>
<feature type="compositionally biased region" description="Basic and acidic residues" evidence="1">
    <location>
        <begin position="307"/>
        <end position="320"/>
    </location>
</feature>
<evidence type="ECO:0000313" key="4">
    <source>
        <dbReference type="EMBL" id="CAI8020237.1"/>
    </source>
</evidence>
<protein>
    <recommendedName>
        <fullName evidence="3">Ig-like domain-containing protein</fullName>
    </recommendedName>
</protein>
<organism evidence="4 5">
    <name type="scientific">Geodia barretti</name>
    <name type="common">Barrett's horny sponge</name>
    <dbReference type="NCBI Taxonomy" id="519541"/>
    <lineage>
        <taxon>Eukaryota</taxon>
        <taxon>Metazoa</taxon>
        <taxon>Porifera</taxon>
        <taxon>Demospongiae</taxon>
        <taxon>Heteroscleromorpha</taxon>
        <taxon>Tetractinellida</taxon>
        <taxon>Astrophorina</taxon>
        <taxon>Geodiidae</taxon>
        <taxon>Geodia</taxon>
    </lineage>
</organism>
<evidence type="ECO:0000256" key="2">
    <source>
        <dbReference type="SAM" id="Phobius"/>
    </source>
</evidence>
<dbReference type="EMBL" id="CASHTH010001811">
    <property type="protein sequence ID" value="CAI8020237.1"/>
    <property type="molecule type" value="Genomic_DNA"/>
</dbReference>
<comment type="caution">
    <text evidence="4">The sequence shown here is derived from an EMBL/GenBank/DDBJ whole genome shotgun (WGS) entry which is preliminary data.</text>
</comment>
<dbReference type="InterPro" id="IPR007110">
    <property type="entry name" value="Ig-like_dom"/>
</dbReference>
<dbReference type="InterPro" id="IPR013783">
    <property type="entry name" value="Ig-like_fold"/>
</dbReference>
<keyword evidence="2" id="KW-0472">Membrane</keyword>
<name>A0AA35S1B6_GEOBA</name>
<feature type="transmembrane region" description="Helical" evidence="2">
    <location>
        <begin position="206"/>
        <end position="229"/>
    </location>
</feature>
<evidence type="ECO:0000259" key="3">
    <source>
        <dbReference type="PROSITE" id="PS50835"/>
    </source>
</evidence>
<keyword evidence="2" id="KW-1133">Transmembrane helix</keyword>
<dbReference type="Gene3D" id="2.60.40.10">
    <property type="entry name" value="Immunoglobulins"/>
    <property type="match status" value="1"/>
</dbReference>
<evidence type="ECO:0000256" key="1">
    <source>
        <dbReference type="SAM" id="MobiDB-lite"/>
    </source>
</evidence>